<keyword evidence="4" id="KW-1185">Reference proteome</keyword>
<dbReference type="KEGG" id="pgs:CPT03_16595"/>
<accession>A0A2D1U8M2</accession>
<dbReference type="RefSeq" id="WP_099439873.1">
    <property type="nucleotide sequence ID" value="NZ_CP024091.1"/>
</dbReference>
<dbReference type="Proteomes" id="UP000223749">
    <property type="component" value="Chromosome"/>
</dbReference>
<evidence type="ECO:0000313" key="3">
    <source>
        <dbReference type="EMBL" id="ATP57965.1"/>
    </source>
</evidence>
<dbReference type="EMBL" id="CP024091">
    <property type="protein sequence ID" value="ATP57965.1"/>
    <property type="molecule type" value="Genomic_DNA"/>
</dbReference>
<dbReference type="InterPro" id="IPR001296">
    <property type="entry name" value="Glyco_trans_1"/>
</dbReference>
<feature type="domain" description="Glycosyltransferase subfamily 4-like N-terminal" evidence="2">
    <location>
        <begin position="14"/>
        <end position="198"/>
    </location>
</feature>
<dbReference type="OrthoDB" id="9787111at2"/>
<sequence>MKILLVSLYYFPKVGGVETSLRYIAKSLKEQGYEVAILAFDGAYEYPNVDGIPVYRYAFESSKISYILHKRIKNIASIAIEKVIDSYNPDQIWSRNSIVAAGLIRCNRVKVVKHIFSTTSNLNVDGLYSNLSSYRFFKRTIFKGLKILDRYSLSRIDRNLMGSPKIIGVVFSKMMKKQLLEETGIKSKVIHVIQPGVDRTIFDVQQYPEEVLNEIPLIKDKYVLYVGRIAPAKNLEILIDSFINLNGVRLNIVGDGPYLPFLKQYVQSKGMKNKVFFLGAHKKYLPLLYSKAELTVLPTKIETFGQVLIESLSCGTPVVGFGKNPDFKTAIDEIVINDYNGIVVNEFSAIELSNAIQALIAIDPSIKENMRAKNIEYIEKHFCWNTMVNETLKLE</sequence>
<name>A0A2D1U8M2_9SPHI</name>
<evidence type="ECO:0000259" key="1">
    <source>
        <dbReference type="Pfam" id="PF00534"/>
    </source>
</evidence>
<dbReference type="PANTHER" id="PTHR45947:SF3">
    <property type="entry name" value="SULFOQUINOVOSYL TRANSFERASE SQD2"/>
    <property type="match status" value="1"/>
</dbReference>
<dbReference type="InterPro" id="IPR050194">
    <property type="entry name" value="Glycosyltransferase_grp1"/>
</dbReference>
<evidence type="ECO:0000313" key="4">
    <source>
        <dbReference type="Proteomes" id="UP000223749"/>
    </source>
</evidence>
<evidence type="ECO:0000259" key="2">
    <source>
        <dbReference type="Pfam" id="PF13439"/>
    </source>
</evidence>
<feature type="domain" description="Glycosyl transferase family 1" evidence="1">
    <location>
        <begin position="219"/>
        <end position="376"/>
    </location>
</feature>
<dbReference type="Pfam" id="PF13439">
    <property type="entry name" value="Glyco_transf_4"/>
    <property type="match status" value="1"/>
</dbReference>
<proteinExistence type="predicted"/>
<dbReference type="AlphaFoldDB" id="A0A2D1U8M2"/>
<reference evidence="3 4" key="1">
    <citation type="submission" date="2017-10" db="EMBL/GenBank/DDBJ databases">
        <title>Whole genome of Pedobacter ginsengisoli T01R-27 isolated from tomato rhizosphere.</title>
        <authorList>
            <person name="Weon H.-Y."/>
            <person name="Lee S.A."/>
            <person name="Sang M.K."/>
            <person name="Song J."/>
        </authorList>
    </citation>
    <scope>NUCLEOTIDE SEQUENCE [LARGE SCALE GENOMIC DNA]</scope>
    <source>
        <strain evidence="3 4">T01R-27</strain>
    </source>
</reference>
<dbReference type="CDD" id="cd03801">
    <property type="entry name" value="GT4_PimA-like"/>
    <property type="match status" value="1"/>
</dbReference>
<dbReference type="Gene3D" id="3.40.50.2000">
    <property type="entry name" value="Glycogen Phosphorylase B"/>
    <property type="match status" value="2"/>
</dbReference>
<dbReference type="Pfam" id="PF00534">
    <property type="entry name" value="Glycos_transf_1"/>
    <property type="match status" value="1"/>
</dbReference>
<dbReference type="SUPFAM" id="SSF53756">
    <property type="entry name" value="UDP-Glycosyltransferase/glycogen phosphorylase"/>
    <property type="match status" value="1"/>
</dbReference>
<dbReference type="GO" id="GO:0016758">
    <property type="term" value="F:hexosyltransferase activity"/>
    <property type="evidence" value="ECO:0007669"/>
    <property type="project" value="TreeGrafter"/>
</dbReference>
<dbReference type="PANTHER" id="PTHR45947">
    <property type="entry name" value="SULFOQUINOVOSYL TRANSFERASE SQD2"/>
    <property type="match status" value="1"/>
</dbReference>
<organism evidence="3 4">
    <name type="scientific">Pedobacter ginsengisoli</name>
    <dbReference type="NCBI Taxonomy" id="363852"/>
    <lineage>
        <taxon>Bacteria</taxon>
        <taxon>Pseudomonadati</taxon>
        <taxon>Bacteroidota</taxon>
        <taxon>Sphingobacteriia</taxon>
        <taxon>Sphingobacteriales</taxon>
        <taxon>Sphingobacteriaceae</taxon>
        <taxon>Pedobacter</taxon>
    </lineage>
</organism>
<protein>
    <submittedName>
        <fullName evidence="3">Uncharacterized protein</fullName>
    </submittedName>
</protein>
<gene>
    <name evidence="3" type="ORF">CPT03_16595</name>
</gene>
<dbReference type="InterPro" id="IPR028098">
    <property type="entry name" value="Glyco_trans_4-like_N"/>
</dbReference>